<evidence type="ECO:0000313" key="1">
    <source>
        <dbReference type="EMBL" id="RUO25579.1"/>
    </source>
</evidence>
<protein>
    <recommendedName>
        <fullName evidence="3">DUF2383 domain-containing protein</fullName>
    </recommendedName>
</protein>
<organism evidence="1 2">
    <name type="scientific">Aliidiomarina minuta</name>
    <dbReference type="NCBI Taxonomy" id="880057"/>
    <lineage>
        <taxon>Bacteria</taxon>
        <taxon>Pseudomonadati</taxon>
        <taxon>Pseudomonadota</taxon>
        <taxon>Gammaproteobacteria</taxon>
        <taxon>Alteromonadales</taxon>
        <taxon>Idiomarinaceae</taxon>
        <taxon>Aliidiomarina</taxon>
    </lineage>
</organism>
<evidence type="ECO:0000313" key="2">
    <source>
        <dbReference type="Proteomes" id="UP000288293"/>
    </source>
</evidence>
<name>A0A432W6H0_9GAMM</name>
<evidence type="ECO:0008006" key="3">
    <source>
        <dbReference type="Google" id="ProtNLM"/>
    </source>
</evidence>
<dbReference type="OrthoDB" id="1706687at2"/>
<accession>A0A432W6H0</accession>
<reference evidence="1 2" key="1">
    <citation type="journal article" date="2011" name="Front. Microbiol.">
        <title>Genomic signatures of strain selection and enhancement in Bacillus atrophaeus var. globigii, a historical biowarfare simulant.</title>
        <authorList>
            <person name="Gibbons H.S."/>
            <person name="Broomall S.M."/>
            <person name="McNew L.A."/>
            <person name="Daligault H."/>
            <person name="Chapman C."/>
            <person name="Bruce D."/>
            <person name="Karavis M."/>
            <person name="Krepps M."/>
            <person name="McGregor P.A."/>
            <person name="Hong C."/>
            <person name="Park K.H."/>
            <person name="Akmal A."/>
            <person name="Feldman A."/>
            <person name="Lin J.S."/>
            <person name="Chang W.E."/>
            <person name="Higgs B.W."/>
            <person name="Demirev P."/>
            <person name="Lindquist J."/>
            <person name="Liem A."/>
            <person name="Fochler E."/>
            <person name="Read T.D."/>
            <person name="Tapia R."/>
            <person name="Johnson S."/>
            <person name="Bishop-Lilly K.A."/>
            <person name="Detter C."/>
            <person name="Han C."/>
            <person name="Sozhamannan S."/>
            <person name="Rosenzweig C.N."/>
            <person name="Skowronski E.W."/>
        </authorList>
    </citation>
    <scope>NUCLEOTIDE SEQUENCE [LARGE SCALE GENOMIC DNA]</scope>
    <source>
        <strain evidence="1 2">MLST1</strain>
    </source>
</reference>
<keyword evidence="2" id="KW-1185">Reference proteome</keyword>
<dbReference type="EMBL" id="PIPL01000001">
    <property type="protein sequence ID" value="RUO25579.1"/>
    <property type="molecule type" value="Genomic_DNA"/>
</dbReference>
<dbReference type="RefSeq" id="WP_126802293.1">
    <property type="nucleotide sequence ID" value="NZ_PIPL01000001.1"/>
</dbReference>
<gene>
    <name evidence="1" type="ORF">CWE09_02270</name>
</gene>
<dbReference type="SUPFAM" id="SSF47240">
    <property type="entry name" value="Ferritin-like"/>
    <property type="match status" value="1"/>
</dbReference>
<proteinExistence type="predicted"/>
<dbReference type="Proteomes" id="UP000288293">
    <property type="component" value="Unassembled WGS sequence"/>
</dbReference>
<sequence length="140" mass="15790">MELSNPINNQHMIDGLNEVLVASFNAQHHCGAVLKKSSDKKVRRVIKELINAHDNHIELLSDAIRYLGGAPRTVSDLLPFGKLKTIFFPYRNLRQQEENLIELCNQKIKYLAGSSEATIKLNLVKDDIAACLYMTEAVKD</sequence>
<dbReference type="InterPro" id="IPR012347">
    <property type="entry name" value="Ferritin-like"/>
</dbReference>
<dbReference type="AlphaFoldDB" id="A0A432W6H0"/>
<comment type="caution">
    <text evidence="1">The sequence shown here is derived from an EMBL/GenBank/DDBJ whole genome shotgun (WGS) entry which is preliminary data.</text>
</comment>
<dbReference type="InterPro" id="IPR009078">
    <property type="entry name" value="Ferritin-like_SF"/>
</dbReference>
<dbReference type="Gene3D" id="1.20.1260.10">
    <property type="match status" value="1"/>
</dbReference>